<name>A0A6A1TIR0_NEOGA</name>
<dbReference type="EMBL" id="VZUL01000003">
    <property type="protein sequence ID" value="KAB1083160.1"/>
    <property type="molecule type" value="Genomic_DNA"/>
</dbReference>
<reference evidence="2 3" key="1">
    <citation type="submission" date="2019-09" db="EMBL/GenBank/DDBJ databases">
        <title>Genome sequencing of Ng87 strain.</title>
        <authorList>
            <person name="Karasev E.S."/>
            <person name="Andronov E."/>
        </authorList>
    </citation>
    <scope>NUCLEOTIDE SEQUENCE [LARGE SCALE GENOMIC DNA]</scope>
    <source>
        <strain evidence="2 3">Ng87</strain>
    </source>
</reference>
<dbReference type="Pfam" id="PF14567">
    <property type="entry name" value="SUKH_5"/>
    <property type="match status" value="1"/>
</dbReference>
<evidence type="ECO:0000259" key="1">
    <source>
        <dbReference type="SMART" id="SM00860"/>
    </source>
</evidence>
<sequence length="157" mass="17021">MSMDDVDKIVAEARNNFPRVRVTGGVSPEEIEQLETLVGKLPPTYEYFLSKYGTLGFYGLEIYGLIKGNITGEGPPNAYFMTKSDLDDGTIPPGHVVVASTGYGPVFLLKCATGEVAGWNYTGEVDDELPTFKSFEAFLDDAASQTIADYKAENGQS</sequence>
<dbReference type="InterPro" id="IPR037883">
    <property type="entry name" value="Knr4/Smi1-like_sf"/>
</dbReference>
<comment type="caution">
    <text evidence="2">The sequence shown here is derived from an EMBL/GenBank/DDBJ whole genome shotgun (WGS) entry which is preliminary data.</text>
</comment>
<dbReference type="InterPro" id="IPR018958">
    <property type="entry name" value="Knr4/Smi1-like_dom"/>
</dbReference>
<dbReference type="SUPFAM" id="SSF160631">
    <property type="entry name" value="SMI1/KNR4-like"/>
    <property type="match status" value="1"/>
</dbReference>
<feature type="domain" description="Knr4/Smi1-like" evidence="1">
    <location>
        <begin position="25"/>
        <end position="141"/>
    </location>
</feature>
<dbReference type="AlphaFoldDB" id="A0A6A1TIR0"/>
<evidence type="ECO:0000313" key="3">
    <source>
        <dbReference type="Proteomes" id="UP000386575"/>
    </source>
</evidence>
<accession>A0A6A1TIR0</accession>
<dbReference type="Gene3D" id="3.40.1580.10">
    <property type="entry name" value="SMI1/KNR4-like"/>
    <property type="match status" value="1"/>
</dbReference>
<evidence type="ECO:0000313" key="2">
    <source>
        <dbReference type="EMBL" id="KAB1083160.1"/>
    </source>
</evidence>
<protein>
    <submittedName>
        <fullName evidence="2">SMI1/KNR4 family protein</fullName>
    </submittedName>
</protein>
<dbReference type="RefSeq" id="WP_151046539.1">
    <property type="nucleotide sequence ID" value="NZ_VZUL01000003.1"/>
</dbReference>
<proteinExistence type="predicted"/>
<organism evidence="2 3">
    <name type="scientific">Neorhizobium galegae</name>
    <name type="common">Rhizobium galegae</name>
    <dbReference type="NCBI Taxonomy" id="399"/>
    <lineage>
        <taxon>Bacteria</taxon>
        <taxon>Pseudomonadati</taxon>
        <taxon>Pseudomonadota</taxon>
        <taxon>Alphaproteobacteria</taxon>
        <taxon>Hyphomicrobiales</taxon>
        <taxon>Rhizobiaceae</taxon>
        <taxon>Rhizobium/Agrobacterium group</taxon>
        <taxon>Neorhizobium</taxon>
    </lineage>
</organism>
<dbReference type="SMART" id="SM00860">
    <property type="entry name" value="SMI1_KNR4"/>
    <property type="match status" value="1"/>
</dbReference>
<dbReference type="Proteomes" id="UP000386575">
    <property type="component" value="Unassembled WGS sequence"/>
</dbReference>
<gene>
    <name evidence="2" type="ORF">F4V91_26445</name>
</gene>